<evidence type="ECO:0000313" key="1">
    <source>
        <dbReference type="EMBL" id="MFC4110894.1"/>
    </source>
</evidence>
<dbReference type="RefSeq" id="WP_377553740.1">
    <property type="nucleotide sequence ID" value="NZ_JBHSBN010000080.1"/>
</dbReference>
<keyword evidence="2" id="KW-1185">Reference proteome</keyword>
<dbReference type="Proteomes" id="UP001595868">
    <property type="component" value="Unassembled WGS sequence"/>
</dbReference>
<accession>A0ABV8KYB5</accession>
<dbReference type="EMBL" id="JBHSBN010000080">
    <property type="protein sequence ID" value="MFC4110894.1"/>
    <property type="molecule type" value="Genomic_DNA"/>
</dbReference>
<comment type="caution">
    <text evidence="1">The sequence shown here is derived from an EMBL/GenBank/DDBJ whole genome shotgun (WGS) entry which is preliminary data.</text>
</comment>
<sequence length="336" mass="37852">MLPVAALPLLLRFFDGIDASVSRKLMRKIPWNEAAITQELCDLLDEDYAEDYHLPYSLEQFRCDLALTMPLVKVDFAIQTHQYSAQMEHWVTQSDIGIVLEYRDRFLPDNSWTSSLLLQAKRLFPPRPLTHYSEASRFGSLDSKQHNRILELNNLIGCDLVKYLLFCPRPSSLDELTAAKLAHLRNLSMGGRIFDFASGLALHRELESGGETLAAGVFVADVDALPKTLKETHEMVFRATLPLAWLLTLEFAGGWKSDDEWSGPLAGVKRADLDTEHNRIVDGIVTGDTEVTKFIGDRLGRQVNFRPLPVLPRHTISIRIEAGGQGDSELRRISIQ</sequence>
<proteinExistence type="predicted"/>
<gene>
    <name evidence="1" type="ORF">ACFOX0_33925</name>
</gene>
<protein>
    <submittedName>
        <fullName evidence="1">Uncharacterized protein</fullName>
    </submittedName>
</protein>
<reference evidence="2" key="1">
    <citation type="journal article" date="2019" name="Int. J. Syst. Evol. Microbiol.">
        <title>The Global Catalogue of Microorganisms (GCM) 10K type strain sequencing project: providing services to taxonomists for standard genome sequencing and annotation.</title>
        <authorList>
            <consortium name="The Broad Institute Genomics Platform"/>
            <consortium name="The Broad Institute Genome Sequencing Center for Infectious Disease"/>
            <person name="Wu L."/>
            <person name="Ma J."/>
        </authorList>
    </citation>
    <scope>NUCLEOTIDE SEQUENCE [LARGE SCALE GENOMIC DNA]</scope>
    <source>
        <strain evidence="2">2902at01</strain>
    </source>
</reference>
<name>A0ABV8KYB5_9ACTN</name>
<organism evidence="1 2">
    <name type="scientific">Micromonospora zhanjiangensis</name>
    <dbReference type="NCBI Taxonomy" id="1522057"/>
    <lineage>
        <taxon>Bacteria</taxon>
        <taxon>Bacillati</taxon>
        <taxon>Actinomycetota</taxon>
        <taxon>Actinomycetes</taxon>
        <taxon>Micromonosporales</taxon>
        <taxon>Micromonosporaceae</taxon>
        <taxon>Micromonospora</taxon>
    </lineage>
</organism>
<evidence type="ECO:0000313" key="2">
    <source>
        <dbReference type="Proteomes" id="UP001595868"/>
    </source>
</evidence>